<dbReference type="InterPro" id="IPR011250">
    <property type="entry name" value="OMP/PagP_B-barrel"/>
</dbReference>
<dbReference type="Proteomes" id="UP000282597">
    <property type="component" value="Chromosome"/>
</dbReference>
<dbReference type="PANTHER" id="PTHR36920">
    <property type="match status" value="1"/>
</dbReference>
<dbReference type="AlphaFoldDB" id="A0A2Z6ESU4"/>
<sequence length="237" mass="26325">MKLIRIFAACAALLGAAAAHAQTAGSFILGTGWLHLNTHDSSDPMRMTSPKYQIHNNTGSSVNNANTLGLSGNYFFTDNIAGEFVVGIPPRFSLNGEGEYAQYGELGSVRQWSPALLLKYYFCNAQTKFRPYAGLGISRVWFTDAKLTNDRFTREKLLSNSAEVSAENRWSPVFNAGFSYQLTERWYAGLSVSYLPLRTTAKINSTVKTPEGPIRVTNEAKIRINPIITYLNIGYRF</sequence>
<evidence type="ECO:0000313" key="2">
    <source>
        <dbReference type="EMBL" id="BBE08440.1"/>
    </source>
</evidence>
<dbReference type="GO" id="GO:0055085">
    <property type="term" value="P:transmembrane transport"/>
    <property type="evidence" value="ECO:0007669"/>
    <property type="project" value="TreeGrafter"/>
</dbReference>
<reference evidence="2 3" key="1">
    <citation type="journal article" date="2018" name="Microbes Environ.">
        <title>Comparative Genomic Insights into Endofungal Lifestyles of Two Bacterial Endosymbionts, Mycoavidus cysteinexigens and Burkholderia rhizoxinica.</title>
        <authorList>
            <person name="Sharmin D."/>
            <person name="Guo Y."/>
            <person name="Nishizawa T."/>
            <person name="Ohshima S."/>
            <person name="Sato Y."/>
            <person name="Takashima Y."/>
            <person name="Narisawa K."/>
            <person name="Ohta H."/>
        </authorList>
    </citation>
    <scope>NUCLEOTIDE SEQUENCE [LARGE SCALE GENOMIC DNA]</scope>
    <source>
        <strain evidence="2 3">B1-EB</strain>
    </source>
</reference>
<dbReference type="KEGG" id="mcys:MCB1EB_0279"/>
<evidence type="ECO:0000256" key="1">
    <source>
        <dbReference type="ARBA" id="ARBA00004442"/>
    </source>
</evidence>
<dbReference type="InterPro" id="IPR005618">
    <property type="entry name" value="OMPW"/>
</dbReference>
<dbReference type="Gene3D" id="2.40.160.20">
    <property type="match status" value="1"/>
</dbReference>
<organism evidence="2 3">
    <name type="scientific">Mycoavidus cysteinexigens</name>
    <dbReference type="NCBI Taxonomy" id="1553431"/>
    <lineage>
        <taxon>Bacteria</taxon>
        <taxon>Pseudomonadati</taxon>
        <taxon>Pseudomonadota</taxon>
        <taxon>Betaproteobacteria</taxon>
        <taxon>Burkholderiales</taxon>
        <taxon>Burkholderiaceae</taxon>
        <taxon>Mycoavidus</taxon>
    </lineage>
</organism>
<dbReference type="SUPFAM" id="SSF56925">
    <property type="entry name" value="OMPA-like"/>
    <property type="match status" value="1"/>
</dbReference>
<evidence type="ECO:0000313" key="3">
    <source>
        <dbReference type="Proteomes" id="UP000282597"/>
    </source>
</evidence>
<dbReference type="GO" id="GO:0009279">
    <property type="term" value="C:cell outer membrane"/>
    <property type="evidence" value="ECO:0007669"/>
    <property type="project" value="UniProtKB-SubCell"/>
</dbReference>
<dbReference type="EMBL" id="AP018150">
    <property type="protein sequence ID" value="BBE08440.1"/>
    <property type="molecule type" value="Genomic_DNA"/>
</dbReference>
<dbReference type="Pfam" id="PF03922">
    <property type="entry name" value="OmpW"/>
    <property type="match status" value="1"/>
</dbReference>
<accession>A0A2Z6ESU4</accession>
<dbReference type="RefSeq" id="WP_045363407.1">
    <property type="nucleotide sequence ID" value="NZ_AP018150.1"/>
</dbReference>
<keyword evidence="3" id="KW-1185">Reference proteome</keyword>
<dbReference type="PANTHER" id="PTHR36920:SF1">
    <property type="entry name" value="OUTER MEMBRANE PROTEIN W"/>
    <property type="match status" value="1"/>
</dbReference>
<proteinExistence type="predicted"/>
<comment type="subcellular location">
    <subcellularLocation>
        <location evidence="1">Cell outer membrane</location>
    </subcellularLocation>
</comment>
<name>A0A2Z6ESU4_9BURK</name>
<protein>
    <submittedName>
        <fullName evidence="2">OmpW family protein</fullName>
    </submittedName>
</protein>
<gene>
    <name evidence="2" type="ORF">MCB1EB_0279</name>
</gene>